<evidence type="ECO:0000313" key="2">
    <source>
        <dbReference type="Proteomes" id="UP001283361"/>
    </source>
</evidence>
<dbReference type="EMBL" id="JAWDGP010001076">
    <property type="protein sequence ID" value="KAK3795256.1"/>
    <property type="molecule type" value="Genomic_DNA"/>
</dbReference>
<comment type="caution">
    <text evidence="1">The sequence shown here is derived from an EMBL/GenBank/DDBJ whole genome shotgun (WGS) entry which is preliminary data.</text>
</comment>
<reference evidence="1" key="1">
    <citation type="journal article" date="2023" name="G3 (Bethesda)">
        <title>A reference genome for the long-term kleptoplast-retaining sea slug Elysia crispata morphotype clarki.</title>
        <authorList>
            <person name="Eastman K.E."/>
            <person name="Pendleton A.L."/>
            <person name="Shaikh M.A."/>
            <person name="Suttiyut T."/>
            <person name="Ogas R."/>
            <person name="Tomko P."/>
            <person name="Gavelis G."/>
            <person name="Widhalm J.R."/>
            <person name="Wisecaver J.H."/>
        </authorList>
    </citation>
    <scope>NUCLEOTIDE SEQUENCE</scope>
    <source>
        <strain evidence="1">ECLA1</strain>
    </source>
</reference>
<accession>A0AAE1E5Q5</accession>
<protein>
    <submittedName>
        <fullName evidence="1">Uncharacterized protein</fullName>
    </submittedName>
</protein>
<dbReference type="Proteomes" id="UP001283361">
    <property type="component" value="Unassembled WGS sequence"/>
</dbReference>
<gene>
    <name evidence="1" type="ORF">RRG08_055819</name>
</gene>
<proteinExistence type="predicted"/>
<organism evidence="1 2">
    <name type="scientific">Elysia crispata</name>
    <name type="common">lettuce slug</name>
    <dbReference type="NCBI Taxonomy" id="231223"/>
    <lineage>
        <taxon>Eukaryota</taxon>
        <taxon>Metazoa</taxon>
        <taxon>Spiralia</taxon>
        <taxon>Lophotrochozoa</taxon>
        <taxon>Mollusca</taxon>
        <taxon>Gastropoda</taxon>
        <taxon>Heterobranchia</taxon>
        <taxon>Euthyneura</taxon>
        <taxon>Panpulmonata</taxon>
        <taxon>Sacoglossa</taxon>
        <taxon>Placobranchoidea</taxon>
        <taxon>Plakobranchidae</taxon>
        <taxon>Elysia</taxon>
    </lineage>
</organism>
<keyword evidence="2" id="KW-1185">Reference proteome</keyword>
<name>A0AAE1E5Q5_9GAST</name>
<dbReference type="AlphaFoldDB" id="A0AAE1E5Q5"/>
<sequence length="149" mass="16172">MAGRPLATSRRARVWEEPKLACSWGQEVTRGQTTGARADTLLSDQSHRATPSQLRQLWPPNNVKPAIVLLRIPEVATKKKKGVLLFAFEASDVIGVSGHARPARRPGTQSEQKVIESCTRDVGGSKCLISCSGRPHTDSLLDVSLDCVC</sequence>
<evidence type="ECO:0000313" key="1">
    <source>
        <dbReference type="EMBL" id="KAK3795256.1"/>
    </source>
</evidence>